<dbReference type="GO" id="GO:0006685">
    <property type="term" value="P:sphingomyelin catabolic process"/>
    <property type="evidence" value="ECO:0007669"/>
    <property type="project" value="UniProtKB-UniRule"/>
</dbReference>
<keyword evidence="8 13" id="KW-1015">Disulfide bond</keyword>
<dbReference type="InterPro" id="IPR041805">
    <property type="entry name" value="ASMase/PPN1_MPP"/>
</dbReference>
<feature type="binding site" evidence="12">
    <location>
        <position position="261"/>
    </location>
    <ligand>
        <name>Zn(2+)</name>
        <dbReference type="ChEBI" id="CHEBI:29105"/>
        <label>1</label>
    </ligand>
</feature>
<keyword evidence="4 12" id="KW-0479">Metal-binding</keyword>
<dbReference type="GO" id="GO:0016798">
    <property type="term" value="F:hydrolase activity, acting on glycosyl bonds"/>
    <property type="evidence" value="ECO:0007669"/>
    <property type="project" value="UniProtKB-KW"/>
</dbReference>
<feature type="disulfide bond" evidence="13">
    <location>
        <begin position="107"/>
        <end position="118"/>
    </location>
</feature>
<dbReference type="EC" id="3.1.4.12" evidence="11"/>
<sequence length="629" mass="71016">MGAKLFGFVLFCLCVSASTSNTIEDGFQLTTRALTEYLNTGVRPGYFSYALSQCPLPNILSGHTDVKAAIGDSQVCYLCSQIVDLFILKRRLGMTDVEMAKEASDICITLKIENERVCDGIINANLGIFMYIIDNNADLKNTSVCGLILTNYNCDSGNAYEWTVEVPSGKTVDKVKANGTNTFNILHISDIHYDPLYTPGKSSQCGEPLCCQADQDDGSEEGTSCGYWGEYVSGDTPIHTVEEAFKQMATHEFDFVYYTGDTIRHRVWSTSTENNTKEIITITDLFKKYFKVPVFTALGNHEPHPVNTWSSEGVDDPSVSTQWLFNLIAEEWGEWLSEEAKATLLKGGFYTVSPKEGLRIVVLNNNVCYNENWWLINDSKDPYGQLAWLVEVLLEAEKMKENVHLLMHMPTGTGSCLASWSREYRRILSRFANTVTGHFTGHSHKDEMWVYYDSTDSSKPVSVGWNGASLNSDKSNPSYKLYQIDGETYDVLDFEEWTFNLTQANLDPTKDVEWYKLYSFKEAYGVDSLEPSAVDDLLVKMTKDHSLIQKYYNYKFRNSDYAVKEGCDESCEKTLLCNMVSTMNGDTTRCEELKQLYEESIIAAIIYRQRISKVLPLYLVSFSLTLAPS</sequence>
<feature type="domain" description="Saposin B-type" evidence="15">
    <location>
        <begin position="72"/>
        <end position="158"/>
    </location>
</feature>
<reference evidence="16" key="1">
    <citation type="submission" date="2013-07" db="EMBL/GenBank/DDBJ databases">
        <title>Midgut Transcriptome Profiling of Anoplphora glabripennis, a Lignocellulose Degrading, Wood-Boring Cerambycid.</title>
        <authorList>
            <person name="Scully E.D."/>
            <person name="Hoover K."/>
            <person name="Carlson J.E."/>
            <person name="Tien M."/>
            <person name="Geib S.M."/>
        </authorList>
    </citation>
    <scope>NUCLEOTIDE SEQUENCE</scope>
</reference>
<feature type="disulfide bond" evidence="13">
    <location>
        <begin position="205"/>
        <end position="210"/>
    </location>
</feature>
<organism evidence="16">
    <name type="scientific">Anoplophora glabripennis</name>
    <name type="common">Asian longhorn beetle</name>
    <name type="synonym">Anoplophora nobilis</name>
    <dbReference type="NCBI Taxonomy" id="217634"/>
    <lineage>
        <taxon>Eukaryota</taxon>
        <taxon>Metazoa</taxon>
        <taxon>Ecdysozoa</taxon>
        <taxon>Arthropoda</taxon>
        <taxon>Hexapoda</taxon>
        <taxon>Insecta</taxon>
        <taxon>Pterygota</taxon>
        <taxon>Neoptera</taxon>
        <taxon>Endopterygota</taxon>
        <taxon>Coleoptera</taxon>
        <taxon>Polyphaga</taxon>
        <taxon>Cucujiformia</taxon>
        <taxon>Chrysomeloidea</taxon>
        <taxon>Cerambycidae</taxon>
        <taxon>Lamiinae</taxon>
        <taxon>Lamiini</taxon>
        <taxon>Anoplophora</taxon>
    </lineage>
</organism>
<feature type="disulfide bond" evidence="13">
    <location>
        <begin position="567"/>
        <end position="571"/>
    </location>
</feature>
<comment type="cofactor">
    <cofactor evidence="12">
        <name>Zn(2+)</name>
        <dbReference type="ChEBI" id="CHEBI:29105"/>
    </cofactor>
    <text evidence="12">Binds 2 Zn(2+) ions per subunit.</text>
</comment>
<evidence type="ECO:0000256" key="5">
    <source>
        <dbReference type="ARBA" id="ARBA00022729"/>
    </source>
</evidence>
<dbReference type="Pfam" id="PF19272">
    <property type="entry name" value="ASMase_C"/>
    <property type="match status" value="1"/>
</dbReference>
<keyword evidence="5 14" id="KW-0732">Signal</keyword>
<dbReference type="GO" id="GO:0046513">
    <property type="term" value="P:ceramide biosynthetic process"/>
    <property type="evidence" value="ECO:0007669"/>
    <property type="project" value="TreeGrafter"/>
</dbReference>
<dbReference type="GO" id="GO:0005764">
    <property type="term" value="C:lysosome"/>
    <property type="evidence" value="ECO:0007669"/>
    <property type="project" value="TreeGrafter"/>
</dbReference>
<accession>V5GH80</accession>
<evidence type="ECO:0000259" key="15">
    <source>
        <dbReference type="PROSITE" id="PS50015"/>
    </source>
</evidence>
<feature type="binding site" evidence="12">
    <location>
        <position position="261"/>
    </location>
    <ligand>
        <name>Zn(2+)</name>
        <dbReference type="ChEBI" id="CHEBI:29105"/>
        <label>2</label>
    </ligand>
</feature>
<feature type="binding site" evidence="12">
    <location>
        <position position="192"/>
    </location>
    <ligand>
        <name>Zn(2+)</name>
        <dbReference type="ChEBI" id="CHEBI:29105"/>
        <label>1</label>
    </ligand>
</feature>
<evidence type="ECO:0000256" key="11">
    <source>
        <dbReference type="PIRNR" id="PIRNR000948"/>
    </source>
</evidence>
<dbReference type="PROSITE" id="PS50015">
    <property type="entry name" value="SAP_B"/>
    <property type="match status" value="1"/>
</dbReference>
<keyword evidence="6 11" id="KW-0378">Hydrolase</keyword>
<dbReference type="Pfam" id="PF00149">
    <property type="entry name" value="Metallophos"/>
    <property type="match status" value="1"/>
</dbReference>
<dbReference type="InterPro" id="IPR011160">
    <property type="entry name" value="Sphingomy_PDE"/>
</dbReference>
<evidence type="ECO:0000256" key="4">
    <source>
        <dbReference type="ARBA" id="ARBA00022723"/>
    </source>
</evidence>
<evidence type="ECO:0000256" key="9">
    <source>
        <dbReference type="ARBA" id="ARBA00023180"/>
    </source>
</evidence>
<dbReference type="PIRSF" id="PIRSF000948">
    <property type="entry name" value="Sphingomy_PDE"/>
    <property type="match status" value="1"/>
</dbReference>
<dbReference type="SUPFAM" id="SSF56300">
    <property type="entry name" value="Metallo-dependent phosphatases"/>
    <property type="match status" value="1"/>
</dbReference>
<comment type="similarity">
    <text evidence="2 11">Belongs to the acid sphingomyelinase family.</text>
</comment>
<dbReference type="GO" id="GO:0005615">
    <property type="term" value="C:extracellular space"/>
    <property type="evidence" value="ECO:0007669"/>
    <property type="project" value="TreeGrafter"/>
</dbReference>
<feature type="binding site" evidence="12">
    <location>
        <position position="190"/>
    </location>
    <ligand>
        <name>Zn(2+)</name>
        <dbReference type="ChEBI" id="CHEBI:29105"/>
        <label>1</label>
    </ligand>
</feature>
<evidence type="ECO:0000256" key="2">
    <source>
        <dbReference type="ARBA" id="ARBA00008234"/>
    </source>
</evidence>
<dbReference type="Gene3D" id="3.60.21.10">
    <property type="match status" value="1"/>
</dbReference>
<dbReference type="EMBL" id="GALX01005102">
    <property type="protein sequence ID" value="JAB63364.1"/>
    <property type="molecule type" value="Transcribed_RNA"/>
</dbReference>
<dbReference type="CDD" id="cd00842">
    <property type="entry name" value="MPP_ASMase"/>
    <property type="match status" value="1"/>
</dbReference>
<keyword evidence="11" id="KW-0326">Glycosidase</keyword>
<protein>
    <recommendedName>
        <fullName evidence="11">Sphingomyelin phosphodiesterase</fullName>
        <ecNumber evidence="11">3.1.4.12</ecNumber>
    </recommendedName>
</protein>
<evidence type="ECO:0000313" key="16">
    <source>
        <dbReference type="EMBL" id="JAB63364.1"/>
    </source>
</evidence>
<dbReference type="InterPro" id="IPR045473">
    <property type="entry name" value="ASM_C"/>
</dbReference>
<dbReference type="InterPro" id="IPR004843">
    <property type="entry name" value="Calcineurin-like_PHP"/>
</dbReference>
<keyword evidence="3" id="KW-0964">Secreted</keyword>
<evidence type="ECO:0000256" key="1">
    <source>
        <dbReference type="ARBA" id="ARBA00004613"/>
    </source>
</evidence>
<dbReference type="InterPro" id="IPR008139">
    <property type="entry name" value="SaposinB_dom"/>
</dbReference>
<dbReference type="GO" id="GO:0061750">
    <property type="term" value="F:acid sphingomyelin phosphodiesterase activity"/>
    <property type="evidence" value="ECO:0007669"/>
    <property type="project" value="TreeGrafter"/>
</dbReference>
<comment type="function">
    <text evidence="11">Converts sphingomyelin to ceramide.</text>
</comment>
<feature type="binding site" evidence="12">
    <location>
        <position position="442"/>
    </location>
    <ligand>
        <name>Zn(2+)</name>
        <dbReference type="ChEBI" id="CHEBI:29105"/>
        <label>2</label>
    </ligand>
</feature>
<feature type="signal peptide" evidence="14">
    <location>
        <begin position="1"/>
        <end position="20"/>
    </location>
</feature>
<dbReference type="PANTHER" id="PTHR10340">
    <property type="entry name" value="SPHINGOMYELIN PHOSPHODIESTERASE"/>
    <property type="match status" value="1"/>
</dbReference>
<comment type="subcellular location">
    <subcellularLocation>
        <location evidence="1">Secreted</location>
    </subcellularLocation>
</comment>
<feature type="disulfide bond" evidence="13">
    <location>
        <begin position="368"/>
        <end position="416"/>
    </location>
</feature>
<evidence type="ECO:0000256" key="10">
    <source>
        <dbReference type="ARBA" id="ARBA00047268"/>
    </source>
</evidence>
<evidence type="ECO:0000256" key="6">
    <source>
        <dbReference type="ARBA" id="ARBA00022801"/>
    </source>
</evidence>
<name>V5GH80_ANOGL</name>
<feature type="binding site" evidence="12">
    <location>
        <position position="408"/>
    </location>
    <ligand>
        <name>Zn(2+)</name>
        <dbReference type="ChEBI" id="CHEBI:29105"/>
        <label>2</label>
    </ligand>
</feature>
<keyword evidence="9" id="KW-0325">Glycoprotein</keyword>
<dbReference type="GO" id="GO:0016020">
    <property type="term" value="C:membrane"/>
    <property type="evidence" value="ECO:0007669"/>
    <property type="project" value="GOC"/>
</dbReference>
<dbReference type="AlphaFoldDB" id="V5GH80"/>
<evidence type="ECO:0000256" key="3">
    <source>
        <dbReference type="ARBA" id="ARBA00022525"/>
    </source>
</evidence>
<dbReference type="InterPro" id="IPR029052">
    <property type="entry name" value="Metallo-depent_PP-like"/>
</dbReference>
<feature type="binding site" evidence="12">
    <location>
        <position position="300"/>
    </location>
    <ligand>
        <name>Zn(2+)</name>
        <dbReference type="ChEBI" id="CHEBI:29105"/>
        <label>2</label>
    </ligand>
</feature>
<gene>
    <name evidence="16" type="primary">ASM</name>
</gene>
<evidence type="ECO:0000256" key="8">
    <source>
        <dbReference type="ARBA" id="ARBA00023157"/>
    </source>
</evidence>
<feature type="binding site" evidence="12">
    <location>
        <position position="444"/>
    </location>
    <ligand>
        <name>Zn(2+)</name>
        <dbReference type="ChEBI" id="CHEBI:29105"/>
        <label>1</label>
    </ligand>
</feature>
<dbReference type="GO" id="GO:0046872">
    <property type="term" value="F:metal ion binding"/>
    <property type="evidence" value="ECO:0007669"/>
    <property type="project" value="UniProtKB-KW"/>
</dbReference>
<proteinExistence type="inferred from homology"/>
<evidence type="ECO:0000256" key="14">
    <source>
        <dbReference type="SAM" id="SignalP"/>
    </source>
</evidence>
<evidence type="ECO:0000256" key="7">
    <source>
        <dbReference type="ARBA" id="ARBA00022833"/>
    </source>
</evidence>
<keyword evidence="7 12" id="KW-0862">Zinc</keyword>
<comment type="catalytic activity">
    <reaction evidence="10">
        <text>a sphingomyelin + H2O = phosphocholine + an N-acylsphing-4-enine + H(+)</text>
        <dbReference type="Rhea" id="RHEA:19253"/>
        <dbReference type="ChEBI" id="CHEBI:15377"/>
        <dbReference type="ChEBI" id="CHEBI:15378"/>
        <dbReference type="ChEBI" id="CHEBI:17636"/>
        <dbReference type="ChEBI" id="CHEBI:52639"/>
        <dbReference type="ChEBI" id="CHEBI:295975"/>
        <dbReference type="EC" id="3.1.4.12"/>
    </reaction>
    <physiologicalReaction direction="left-to-right" evidence="10">
        <dbReference type="Rhea" id="RHEA:19254"/>
    </physiologicalReaction>
</comment>
<evidence type="ECO:0000256" key="13">
    <source>
        <dbReference type="PIRSR" id="PIRSR000948-2"/>
    </source>
</evidence>
<evidence type="ECO:0000256" key="12">
    <source>
        <dbReference type="PIRSR" id="PIRSR000948-1"/>
    </source>
</evidence>
<feature type="chain" id="PRO_5004733855" description="Sphingomyelin phosphodiesterase" evidence="14">
    <location>
        <begin position="21"/>
        <end position="629"/>
    </location>
</feature>
<dbReference type="PANTHER" id="PTHR10340:SF29">
    <property type="entry name" value="SPHINGOMYELIN PHOSPHODIESTERASE"/>
    <property type="match status" value="1"/>
</dbReference>